<protein>
    <submittedName>
        <fullName evidence="1">Uncharacterized protein</fullName>
    </submittedName>
</protein>
<evidence type="ECO:0000313" key="1">
    <source>
        <dbReference type="EMBL" id="STX09023.1"/>
    </source>
</evidence>
<dbReference type="EMBL" id="UGNP01000001">
    <property type="protein sequence ID" value="STX09023.1"/>
    <property type="molecule type" value="Genomic_DNA"/>
</dbReference>
<gene>
    <name evidence="2" type="ORF">DFR61_10951</name>
    <name evidence="1" type="ORF">NCTC10597_00693</name>
</gene>
<dbReference type="EMBL" id="SNZG01000009">
    <property type="protein sequence ID" value="TDR40177.1"/>
    <property type="molecule type" value="Genomic_DNA"/>
</dbReference>
<evidence type="ECO:0000313" key="4">
    <source>
        <dbReference type="Proteomes" id="UP000294641"/>
    </source>
</evidence>
<comment type="caution">
    <text evidence="1">The sequence shown here is derived from an EMBL/GenBank/DDBJ whole genome shotgun (WGS) entry which is preliminary data.</text>
</comment>
<evidence type="ECO:0000313" key="3">
    <source>
        <dbReference type="Proteomes" id="UP000254330"/>
    </source>
</evidence>
<name>A0A8B4Q824_9BACL</name>
<reference evidence="1 3" key="1">
    <citation type="submission" date="2018-06" db="EMBL/GenBank/DDBJ databases">
        <authorList>
            <consortium name="Pathogen Informatics"/>
            <person name="Doyle S."/>
        </authorList>
    </citation>
    <scope>NUCLEOTIDE SEQUENCE [LARGE SCALE GENOMIC DNA]</scope>
    <source>
        <strain evidence="1 3">NCTC10597</strain>
    </source>
</reference>
<dbReference type="Proteomes" id="UP000254330">
    <property type="component" value="Unassembled WGS sequence"/>
</dbReference>
<accession>A0A8B4Q824</accession>
<organism evidence="1 3">
    <name type="scientific">Kurthia zopfii</name>
    <dbReference type="NCBI Taxonomy" id="1650"/>
    <lineage>
        <taxon>Bacteria</taxon>
        <taxon>Bacillati</taxon>
        <taxon>Bacillota</taxon>
        <taxon>Bacilli</taxon>
        <taxon>Bacillales</taxon>
        <taxon>Caryophanaceae</taxon>
        <taxon>Kurthia</taxon>
    </lineage>
</organism>
<keyword evidence="4" id="KW-1185">Reference proteome</keyword>
<evidence type="ECO:0000313" key="2">
    <source>
        <dbReference type="EMBL" id="TDR40177.1"/>
    </source>
</evidence>
<dbReference type="Proteomes" id="UP000294641">
    <property type="component" value="Unassembled WGS sequence"/>
</dbReference>
<dbReference type="AlphaFoldDB" id="A0A8B4Q824"/>
<sequence>MLKAFFTLVTIKAYFHSFKNLLERNSAPLVRRKHSLVMKN</sequence>
<reference evidence="2 4" key="2">
    <citation type="submission" date="2019-03" db="EMBL/GenBank/DDBJ databases">
        <title>Genomic Encyclopedia of Type Strains, Phase IV (KMG-IV): sequencing the most valuable type-strain genomes for metagenomic binning, comparative biology and taxonomic classification.</title>
        <authorList>
            <person name="Goeker M."/>
        </authorList>
    </citation>
    <scope>NUCLEOTIDE SEQUENCE [LARGE SCALE GENOMIC DNA]</scope>
    <source>
        <strain evidence="2 4">DSM 20580</strain>
    </source>
</reference>
<proteinExistence type="predicted"/>